<dbReference type="Proteomes" id="UP000727407">
    <property type="component" value="Unassembled WGS sequence"/>
</dbReference>
<feature type="non-terminal residue" evidence="2">
    <location>
        <position position="1"/>
    </location>
</feature>
<accession>A0A8J4UD22</accession>
<feature type="compositionally biased region" description="Basic and acidic residues" evidence="1">
    <location>
        <begin position="40"/>
        <end position="53"/>
    </location>
</feature>
<feature type="region of interest" description="Disordered" evidence="1">
    <location>
        <begin position="1"/>
        <end position="53"/>
    </location>
</feature>
<feature type="non-terminal residue" evidence="2">
    <location>
        <position position="53"/>
    </location>
</feature>
<evidence type="ECO:0000313" key="2">
    <source>
        <dbReference type="EMBL" id="KAF5903951.1"/>
    </source>
</evidence>
<reference evidence="2" key="1">
    <citation type="submission" date="2020-07" db="EMBL/GenBank/DDBJ databases">
        <title>Clarias magur genome sequencing, assembly and annotation.</title>
        <authorList>
            <person name="Kushwaha B."/>
            <person name="Kumar R."/>
            <person name="Das P."/>
            <person name="Joshi C.G."/>
            <person name="Kumar D."/>
            <person name="Nagpure N.S."/>
            <person name="Pandey M."/>
            <person name="Agarwal S."/>
            <person name="Srivastava S."/>
            <person name="Singh M."/>
            <person name="Sahoo L."/>
            <person name="Jayasankar P."/>
            <person name="Meher P.K."/>
            <person name="Koringa P.G."/>
            <person name="Iquebal M.A."/>
            <person name="Das S.P."/>
            <person name="Bit A."/>
            <person name="Patnaik S."/>
            <person name="Patel N."/>
            <person name="Shah T.M."/>
            <person name="Hinsu A."/>
            <person name="Jena J.K."/>
        </authorList>
    </citation>
    <scope>NUCLEOTIDE SEQUENCE</scope>
    <source>
        <strain evidence="2">CIFAMagur01</strain>
        <tissue evidence="2">Testis</tissue>
    </source>
</reference>
<keyword evidence="2" id="KW-0436">Ligase</keyword>
<dbReference type="GO" id="GO:0016874">
    <property type="term" value="F:ligase activity"/>
    <property type="evidence" value="ECO:0007669"/>
    <property type="project" value="UniProtKB-KW"/>
</dbReference>
<evidence type="ECO:0000256" key="1">
    <source>
        <dbReference type="SAM" id="MobiDB-lite"/>
    </source>
</evidence>
<comment type="caution">
    <text evidence="2">The sequence shown here is derived from an EMBL/GenBank/DDBJ whole genome shotgun (WGS) entry which is preliminary data.</text>
</comment>
<gene>
    <name evidence="2" type="primary">alaS</name>
    <name evidence="2" type="ORF">DAT39_006340</name>
</gene>
<dbReference type="EMBL" id="QNUK01000065">
    <property type="protein sequence ID" value="KAF5903951.1"/>
    <property type="molecule type" value="Genomic_DNA"/>
</dbReference>
<keyword evidence="3" id="KW-1185">Reference proteome</keyword>
<dbReference type="AlphaFoldDB" id="A0A8J4UD22"/>
<evidence type="ECO:0000313" key="3">
    <source>
        <dbReference type="Proteomes" id="UP000727407"/>
    </source>
</evidence>
<sequence>AHASDAPARPDGALTSPAGRLVGGRGGGRRDQQQLCSTSHESDERSEQLKCLK</sequence>
<protein>
    <submittedName>
        <fullName evidence="2">Alanine--tRNA ligase</fullName>
    </submittedName>
</protein>
<organism evidence="2 3">
    <name type="scientific">Clarias magur</name>
    <name type="common">Asian catfish</name>
    <name type="synonym">Macropteronotus magur</name>
    <dbReference type="NCBI Taxonomy" id="1594786"/>
    <lineage>
        <taxon>Eukaryota</taxon>
        <taxon>Metazoa</taxon>
        <taxon>Chordata</taxon>
        <taxon>Craniata</taxon>
        <taxon>Vertebrata</taxon>
        <taxon>Euteleostomi</taxon>
        <taxon>Actinopterygii</taxon>
        <taxon>Neopterygii</taxon>
        <taxon>Teleostei</taxon>
        <taxon>Ostariophysi</taxon>
        <taxon>Siluriformes</taxon>
        <taxon>Clariidae</taxon>
        <taxon>Clarias</taxon>
    </lineage>
</organism>
<proteinExistence type="predicted"/>
<name>A0A8J4UD22_CLAMG</name>